<organism evidence="1 2">
    <name type="scientific">Brachionus plicatilis</name>
    <name type="common">Marine rotifer</name>
    <name type="synonym">Brachionus muelleri</name>
    <dbReference type="NCBI Taxonomy" id="10195"/>
    <lineage>
        <taxon>Eukaryota</taxon>
        <taxon>Metazoa</taxon>
        <taxon>Spiralia</taxon>
        <taxon>Gnathifera</taxon>
        <taxon>Rotifera</taxon>
        <taxon>Eurotatoria</taxon>
        <taxon>Monogononta</taxon>
        <taxon>Pseudotrocha</taxon>
        <taxon>Ploima</taxon>
        <taxon>Brachionidae</taxon>
        <taxon>Brachionus</taxon>
    </lineage>
</organism>
<keyword evidence="2" id="KW-1185">Reference proteome</keyword>
<sequence>MAIPFRDQVEQIKGHVQNVIKCPKKCDHRYHVQNVIILITKILSKFENLKIMQFLQRNCFGPSISSDAAKLAAKKALSKLSNPVECKAFLITKYVITDH</sequence>
<proteinExistence type="predicted"/>
<dbReference type="AlphaFoldDB" id="A0A3M7SZH0"/>
<gene>
    <name evidence="1" type="ORF">BpHYR1_035059</name>
</gene>
<name>A0A3M7SZH0_BRAPC</name>
<evidence type="ECO:0000313" key="1">
    <source>
        <dbReference type="EMBL" id="RNA41059.1"/>
    </source>
</evidence>
<comment type="caution">
    <text evidence="1">The sequence shown here is derived from an EMBL/GenBank/DDBJ whole genome shotgun (WGS) entry which is preliminary data.</text>
</comment>
<accession>A0A3M7SZH0</accession>
<dbReference type="Proteomes" id="UP000276133">
    <property type="component" value="Unassembled WGS sequence"/>
</dbReference>
<evidence type="ECO:0000313" key="2">
    <source>
        <dbReference type="Proteomes" id="UP000276133"/>
    </source>
</evidence>
<protein>
    <submittedName>
        <fullName evidence="1">Uncharacterized protein</fullName>
    </submittedName>
</protein>
<reference evidence="1 2" key="1">
    <citation type="journal article" date="2018" name="Sci. Rep.">
        <title>Genomic signatures of local adaptation to the degree of environmental predictability in rotifers.</title>
        <authorList>
            <person name="Franch-Gras L."/>
            <person name="Hahn C."/>
            <person name="Garcia-Roger E.M."/>
            <person name="Carmona M.J."/>
            <person name="Serra M."/>
            <person name="Gomez A."/>
        </authorList>
    </citation>
    <scope>NUCLEOTIDE SEQUENCE [LARGE SCALE GENOMIC DNA]</scope>
    <source>
        <strain evidence="1">HYR1</strain>
    </source>
</reference>
<dbReference type="EMBL" id="REGN01000561">
    <property type="protein sequence ID" value="RNA41059.1"/>
    <property type="molecule type" value="Genomic_DNA"/>
</dbReference>